<comment type="miscellaneous">
    <text evidence="10">The reaction produces a racemic mixture of D-glycero-alpha-D-manno-heptose 7-phosphate and D-glycero-beta-D-manno-heptose 7-phosphate.</text>
</comment>
<dbReference type="AlphaFoldDB" id="A0A4Q7DIV5"/>
<dbReference type="InterPro" id="IPR004515">
    <property type="entry name" value="Phosphoheptose_Isoase"/>
</dbReference>
<dbReference type="GO" id="GO:0008270">
    <property type="term" value="F:zinc ion binding"/>
    <property type="evidence" value="ECO:0007669"/>
    <property type="project" value="UniProtKB-UniRule"/>
</dbReference>
<feature type="domain" description="SIS" evidence="11">
    <location>
        <begin position="34"/>
        <end position="185"/>
    </location>
</feature>
<feature type="binding site" evidence="10">
    <location>
        <position position="62"/>
    </location>
    <ligand>
        <name>Zn(2+)</name>
        <dbReference type="ChEBI" id="CHEBI:29105"/>
    </ligand>
</feature>
<dbReference type="GO" id="GO:0097367">
    <property type="term" value="F:carbohydrate derivative binding"/>
    <property type="evidence" value="ECO:0007669"/>
    <property type="project" value="InterPro"/>
</dbReference>
<dbReference type="OrthoDB" id="9810929at2"/>
<dbReference type="UniPathway" id="UPA00041">
    <property type="reaction ID" value="UER00436"/>
</dbReference>
<evidence type="ECO:0000256" key="3">
    <source>
        <dbReference type="ARBA" id="ARBA00004496"/>
    </source>
</evidence>
<feature type="binding site" evidence="10">
    <location>
        <position position="169"/>
    </location>
    <ligand>
        <name>Zn(2+)</name>
        <dbReference type="ChEBI" id="CHEBI:29105"/>
    </ligand>
</feature>
<reference evidence="12 13" key="1">
    <citation type="submission" date="2018-10" db="EMBL/GenBank/DDBJ databases">
        <title>An updated phylogeny of the Alphaproteobacteria reveals that the parasitic Rickettsiales and Holosporales have independent origins.</title>
        <authorList>
            <person name="Munoz-Gomez S.A."/>
            <person name="Hess S."/>
            <person name="Burger G."/>
            <person name="Lang B.F."/>
            <person name="Susko E."/>
            <person name="Slamovits C.H."/>
            <person name="Roger A.J."/>
        </authorList>
    </citation>
    <scope>NUCLEOTIDE SEQUENCE [LARGE SCALE GENOMIC DNA]</scope>
    <source>
        <strain evidence="12">HOLO01</strain>
    </source>
</reference>
<dbReference type="PANTHER" id="PTHR30390:SF6">
    <property type="entry name" value="DNAA INITIATOR-ASSOCIATING PROTEIN DIAA"/>
    <property type="match status" value="1"/>
</dbReference>
<dbReference type="PANTHER" id="PTHR30390">
    <property type="entry name" value="SEDOHEPTULOSE 7-PHOSPHATE ISOMERASE / DNAA INITIATOR-ASSOCIATING FACTOR FOR REPLICATION INITIATION"/>
    <property type="match status" value="1"/>
</dbReference>
<comment type="function">
    <text evidence="2 10">Catalyzes the isomerization of sedoheptulose 7-phosphate in D-glycero-D-manno-heptose 7-phosphate.</text>
</comment>
<comment type="similarity">
    <text evidence="4 10">Belongs to the SIS family. GmhA subfamily.</text>
</comment>
<dbReference type="InterPro" id="IPR035461">
    <property type="entry name" value="GmhA/DiaA"/>
</dbReference>
<feature type="binding site" evidence="10">
    <location>
        <position position="169"/>
    </location>
    <ligand>
        <name>substrate</name>
    </ligand>
</feature>
<evidence type="ECO:0000259" key="11">
    <source>
        <dbReference type="PROSITE" id="PS51464"/>
    </source>
</evidence>
<accession>A0A4Q7DIV5</accession>
<evidence type="ECO:0000256" key="10">
    <source>
        <dbReference type="HAMAP-Rule" id="MF_00067"/>
    </source>
</evidence>
<dbReference type="PROSITE" id="PS51464">
    <property type="entry name" value="SIS"/>
    <property type="match status" value="1"/>
</dbReference>
<dbReference type="GO" id="GO:0005737">
    <property type="term" value="C:cytoplasm"/>
    <property type="evidence" value="ECO:0007669"/>
    <property type="project" value="UniProtKB-SubCell"/>
</dbReference>
<evidence type="ECO:0000313" key="12">
    <source>
        <dbReference type="EMBL" id="RZI46911.1"/>
    </source>
</evidence>
<dbReference type="HAMAP" id="MF_00067">
    <property type="entry name" value="GmhA"/>
    <property type="match status" value="1"/>
</dbReference>
<comment type="caution">
    <text evidence="12">The sequence shown here is derived from an EMBL/GenBank/DDBJ whole genome shotgun (WGS) entry which is preliminary data.</text>
</comment>
<sequence>MSFADYTRQSLQVYQDVLNSNTLHQRLDKAIDVTVHALKTGRPLLVCGNGGSASDAQHIAGELVGRYLKERQALNVICLSDNPVILTALGNDYGYETVFSRQVEAYGQEGGVLMGLSTSGNSPNVIRAFEQAKKQSMTTIALTGKGGGRLEPLTDVLLDMPSTITPHIQQAHILFYHYYCEQVERAFSGGSANFGS</sequence>
<comment type="catalytic activity">
    <reaction evidence="1 10">
        <text>2 D-sedoheptulose 7-phosphate = D-glycero-alpha-D-manno-heptose 7-phosphate + D-glycero-beta-D-manno-heptose 7-phosphate</text>
        <dbReference type="Rhea" id="RHEA:27489"/>
        <dbReference type="ChEBI" id="CHEBI:57483"/>
        <dbReference type="ChEBI" id="CHEBI:60203"/>
        <dbReference type="ChEBI" id="CHEBI:60204"/>
        <dbReference type="EC" id="5.3.1.28"/>
    </reaction>
</comment>
<dbReference type="SUPFAM" id="SSF53697">
    <property type="entry name" value="SIS domain"/>
    <property type="match status" value="1"/>
</dbReference>
<keyword evidence="8 10" id="KW-0413">Isomerase</keyword>
<feature type="binding site" evidence="10">
    <location>
        <position position="62"/>
    </location>
    <ligand>
        <name>substrate</name>
    </ligand>
</feature>
<evidence type="ECO:0000256" key="6">
    <source>
        <dbReference type="ARBA" id="ARBA00022723"/>
    </source>
</evidence>
<keyword evidence="13" id="KW-1185">Reference proteome</keyword>
<comment type="pathway">
    <text evidence="10">Carbohydrate biosynthesis; D-glycero-D-manno-heptose 7-phosphate biosynthesis; D-glycero-alpha-D-manno-heptose 7-phosphate and D-glycero-beta-D-manno-heptose 7-phosphate from sedoheptulose 7-phosphate: step 1/1.</text>
</comment>
<evidence type="ECO:0000256" key="8">
    <source>
        <dbReference type="ARBA" id="ARBA00023235"/>
    </source>
</evidence>
<comment type="subcellular location">
    <subcellularLocation>
        <location evidence="3 10">Cytoplasm</location>
    </subcellularLocation>
</comment>
<feature type="binding site" evidence="10">
    <location>
        <position position="177"/>
    </location>
    <ligand>
        <name>Zn(2+)</name>
        <dbReference type="ChEBI" id="CHEBI:29105"/>
    </ligand>
</feature>
<dbReference type="Proteomes" id="UP000293550">
    <property type="component" value="Unassembled WGS sequence"/>
</dbReference>
<evidence type="ECO:0000256" key="4">
    <source>
        <dbReference type="ARBA" id="ARBA00009894"/>
    </source>
</evidence>
<dbReference type="Pfam" id="PF13580">
    <property type="entry name" value="SIS_2"/>
    <property type="match status" value="1"/>
</dbReference>
<dbReference type="GO" id="GO:2001061">
    <property type="term" value="P:D-glycero-D-manno-heptose 7-phosphate biosynthetic process"/>
    <property type="evidence" value="ECO:0007669"/>
    <property type="project" value="UniProtKB-UniPathway"/>
</dbReference>
<dbReference type="InterPro" id="IPR050099">
    <property type="entry name" value="SIS_GmhA/DiaA_subfam"/>
</dbReference>
<feature type="binding site" evidence="10">
    <location>
        <begin position="91"/>
        <end position="92"/>
    </location>
    <ligand>
        <name>substrate</name>
    </ligand>
</feature>
<dbReference type="GO" id="GO:0008968">
    <property type="term" value="F:D-sedoheptulose 7-phosphate isomerase activity"/>
    <property type="evidence" value="ECO:0007669"/>
    <property type="project" value="UniProtKB-UniRule"/>
</dbReference>
<comment type="subunit">
    <text evidence="10">Homotetramer.</text>
</comment>
<evidence type="ECO:0000256" key="5">
    <source>
        <dbReference type="ARBA" id="ARBA00022490"/>
    </source>
</evidence>
<keyword evidence="7 10" id="KW-0862">Zinc</keyword>
<organism evidence="12 13">
    <name type="scientific">Candidatus Finniella inopinata</name>
    <dbReference type="NCBI Taxonomy" id="1696036"/>
    <lineage>
        <taxon>Bacteria</taxon>
        <taxon>Pseudomonadati</taxon>
        <taxon>Pseudomonadota</taxon>
        <taxon>Alphaproteobacteria</taxon>
        <taxon>Holosporales</taxon>
        <taxon>Candidatus Paracaedibacteraceae</taxon>
        <taxon>Candidatus Finniella</taxon>
    </lineage>
</organism>
<dbReference type="Gene3D" id="3.40.50.10490">
    <property type="entry name" value="Glucose-6-phosphate isomerase like protein, domain 1"/>
    <property type="match status" value="1"/>
</dbReference>
<dbReference type="CDD" id="cd05006">
    <property type="entry name" value="SIS_GmhA"/>
    <property type="match status" value="1"/>
</dbReference>
<evidence type="ECO:0000256" key="9">
    <source>
        <dbReference type="ARBA" id="ARBA00023277"/>
    </source>
</evidence>
<feature type="binding site" evidence="10">
    <location>
        <begin position="117"/>
        <end position="119"/>
    </location>
    <ligand>
        <name>substrate</name>
    </ligand>
</feature>
<evidence type="ECO:0000256" key="7">
    <source>
        <dbReference type="ARBA" id="ARBA00022833"/>
    </source>
</evidence>
<feature type="binding site" evidence="10">
    <location>
        <position position="122"/>
    </location>
    <ligand>
        <name>substrate</name>
    </ligand>
</feature>
<evidence type="ECO:0000313" key="13">
    <source>
        <dbReference type="Proteomes" id="UP000293550"/>
    </source>
</evidence>
<name>A0A4Q7DIV5_9PROT</name>
<comment type="cofactor">
    <cofactor evidence="10">
        <name>Zn(2+)</name>
        <dbReference type="ChEBI" id="CHEBI:29105"/>
    </cofactor>
    <text evidence="10">Binds 1 zinc ion per subunit.</text>
</comment>
<keyword evidence="6 10" id="KW-0479">Metal-binding</keyword>
<feature type="binding site" evidence="10">
    <location>
        <begin position="49"/>
        <end position="51"/>
    </location>
    <ligand>
        <name>substrate</name>
    </ligand>
</feature>
<dbReference type="EC" id="5.3.1.28" evidence="10"/>
<feature type="binding site" evidence="10">
    <location>
        <position position="58"/>
    </location>
    <ligand>
        <name>Zn(2+)</name>
        <dbReference type="ChEBI" id="CHEBI:29105"/>
    </ligand>
</feature>
<keyword evidence="9 10" id="KW-0119">Carbohydrate metabolism</keyword>
<evidence type="ECO:0000256" key="2">
    <source>
        <dbReference type="ARBA" id="ARBA00003172"/>
    </source>
</evidence>
<dbReference type="EMBL" id="SCFB01000002">
    <property type="protein sequence ID" value="RZI46911.1"/>
    <property type="molecule type" value="Genomic_DNA"/>
</dbReference>
<dbReference type="GO" id="GO:0005975">
    <property type="term" value="P:carbohydrate metabolic process"/>
    <property type="evidence" value="ECO:0007669"/>
    <property type="project" value="UniProtKB-UniRule"/>
</dbReference>
<keyword evidence="5 10" id="KW-0963">Cytoplasm</keyword>
<protein>
    <recommendedName>
        <fullName evidence="10">Phosphoheptose isomerase</fullName>
        <ecNumber evidence="10">5.3.1.28</ecNumber>
    </recommendedName>
    <alternativeName>
        <fullName evidence="10">Sedoheptulose 7-phosphate isomerase</fullName>
    </alternativeName>
</protein>
<evidence type="ECO:0000256" key="1">
    <source>
        <dbReference type="ARBA" id="ARBA00000348"/>
    </source>
</evidence>
<dbReference type="InterPro" id="IPR001347">
    <property type="entry name" value="SIS_dom"/>
</dbReference>
<proteinExistence type="inferred from homology"/>
<dbReference type="InterPro" id="IPR046348">
    <property type="entry name" value="SIS_dom_sf"/>
</dbReference>
<gene>
    <name evidence="10" type="primary">gmhA</name>
    <name evidence="12" type="ORF">EQU50_01415</name>
</gene>
<dbReference type="RefSeq" id="WP_130153381.1">
    <property type="nucleotide sequence ID" value="NZ_SCFB01000002.1"/>
</dbReference>